<dbReference type="HOGENOM" id="CLU_1879373_0_0_1"/>
<dbReference type="EnsemblProtists" id="EKX44672">
    <property type="protein sequence ID" value="EKX44672"/>
    <property type="gene ID" value="GUITHDRAFT_109450"/>
</dbReference>
<dbReference type="Proteomes" id="UP000011087">
    <property type="component" value="Unassembled WGS sequence"/>
</dbReference>
<evidence type="ECO:0000313" key="1">
    <source>
        <dbReference type="EMBL" id="EKX44672.1"/>
    </source>
</evidence>
<accession>L1J8K8</accession>
<dbReference type="KEGG" id="gtt:GUITHDRAFT_109450"/>
<dbReference type="EMBL" id="JH993003">
    <property type="protein sequence ID" value="EKX44672.1"/>
    <property type="molecule type" value="Genomic_DNA"/>
</dbReference>
<protein>
    <recommendedName>
        <fullName evidence="4">Endonuclease/exonuclease/phosphatase domain-containing protein</fullName>
    </recommendedName>
</protein>
<sequence length="136" mass="15400">MWKALSQMLRTDPSVKLNIVGGDFNASRKHPEILMREGYGNITTLGWYVSIRYPRPSMTRPSMIITAPGSITSADMAFSSIDYFHSPIYNSDDIKVWCYSTGFSAVMAIIVIRRSIDYFHFDNFLSLPCVSNSVKN</sequence>
<evidence type="ECO:0008006" key="4">
    <source>
        <dbReference type="Google" id="ProtNLM"/>
    </source>
</evidence>
<reference evidence="1 3" key="1">
    <citation type="journal article" date="2012" name="Nature">
        <title>Algal genomes reveal evolutionary mosaicism and the fate of nucleomorphs.</title>
        <authorList>
            <consortium name="DOE Joint Genome Institute"/>
            <person name="Curtis B.A."/>
            <person name="Tanifuji G."/>
            <person name="Burki F."/>
            <person name="Gruber A."/>
            <person name="Irimia M."/>
            <person name="Maruyama S."/>
            <person name="Arias M.C."/>
            <person name="Ball S.G."/>
            <person name="Gile G.H."/>
            <person name="Hirakawa Y."/>
            <person name="Hopkins J.F."/>
            <person name="Kuo A."/>
            <person name="Rensing S.A."/>
            <person name="Schmutz J."/>
            <person name="Symeonidi A."/>
            <person name="Elias M."/>
            <person name="Eveleigh R.J."/>
            <person name="Herman E.K."/>
            <person name="Klute M.J."/>
            <person name="Nakayama T."/>
            <person name="Obornik M."/>
            <person name="Reyes-Prieto A."/>
            <person name="Armbrust E.V."/>
            <person name="Aves S.J."/>
            <person name="Beiko R.G."/>
            <person name="Coutinho P."/>
            <person name="Dacks J.B."/>
            <person name="Durnford D.G."/>
            <person name="Fast N.M."/>
            <person name="Green B.R."/>
            <person name="Grisdale C.J."/>
            <person name="Hempel F."/>
            <person name="Henrissat B."/>
            <person name="Hoppner M.P."/>
            <person name="Ishida K."/>
            <person name="Kim E."/>
            <person name="Koreny L."/>
            <person name="Kroth P.G."/>
            <person name="Liu Y."/>
            <person name="Malik S.B."/>
            <person name="Maier U.G."/>
            <person name="McRose D."/>
            <person name="Mock T."/>
            <person name="Neilson J.A."/>
            <person name="Onodera N.T."/>
            <person name="Poole A.M."/>
            <person name="Pritham E.J."/>
            <person name="Richards T.A."/>
            <person name="Rocap G."/>
            <person name="Roy S.W."/>
            <person name="Sarai C."/>
            <person name="Schaack S."/>
            <person name="Shirato S."/>
            <person name="Slamovits C.H."/>
            <person name="Spencer D.F."/>
            <person name="Suzuki S."/>
            <person name="Worden A.Z."/>
            <person name="Zauner S."/>
            <person name="Barry K."/>
            <person name="Bell C."/>
            <person name="Bharti A.K."/>
            <person name="Crow J.A."/>
            <person name="Grimwood J."/>
            <person name="Kramer R."/>
            <person name="Lindquist E."/>
            <person name="Lucas S."/>
            <person name="Salamov A."/>
            <person name="McFadden G.I."/>
            <person name="Lane C.E."/>
            <person name="Keeling P.J."/>
            <person name="Gray M.W."/>
            <person name="Grigoriev I.V."/>
            <person name="Archibald J.M."/>
        </authorList>
    </citation>
    <scope>NUCLEOTIDE SEQUENCE</scope>
    <source>
        <strain evidence="1 3">CCMP2712</strain>
    </source>
</reference>
<organism evidence="1">
    <name type="scientific">Guillardia theta (strain CCMP2712)</name>
    <name type="common">Cryptophyte</name>
    <dbReference type="NCBI Taxonomy" id="905079"/>
    <lineage>
        <taxon>Eukaryota</taxon>
        <taxon>Cryptophyceae</taxon>
        <taxon>Pyrenomonadales</taxon>
        <taxon>Geminigeraceae</taxon>
        <taxon>Guillardia</taxon>
    </lineage>
</organism>
<name>L1J8K8_GUITC</name>
<evidence type="ECO:0000313" key="2">
    <source>
        <dbReference type="EnsemblProtists" id="EKX44672"/>
    </source>
</evidence>
<dbReference type="GeneID" id="17301354"/>
<reference evidence="2" key="3">
    <citation type="submission" date="2016-03" db="UniProtKB">
        <authorList>
            <consortium name="EnsemblProtists"/>
        </authorList>
    </citation>
    <scope>IDENTIFICATION</scope>
</reference>
<dbReference type="AlphaFoldDB" id="L1J8K8"/>
<dbReference type="PaxDb" id="55529-EKX44672"/>
<dbReference type="RefSeq" id="XP_005831652.1">
    <property type="nucleotide sequence ID" value="XM_005831595.1"/>
</dbReference>
<evidence type="ECO:0000313" key="3">
    <source>
        <dbReference type="Proteomes" id="UP000011087"/>
    </source>
</evidence>
<proteinExistence type="predicted"/>
<gene>
    <name evidence="1" type="ORF">GUITHDRAFT_109450</name>
</gene>
<keyword evidence="3" id="KW-1185">Reference proteome</keyword>
<reference evidence="3" key="2">
    <citation type="submission" date="2012-11" db="EMBL/GenBank/DDBJ databases">
        <authorList>
            <person name="Kuo A."/>
            <person name="Curtis B.A."/>
            <person name="Tanifuji G."/>
            <person name="Burki F."/>
            <person name="Gruber A."/>
            <person name="Irimia M."/>
            <person name="Maruyama S."/>
            <person name="Arias M.C."/>
            <person name="Ball S.G."/>
            <person name="Gile G.H."/>
            <person name="Hirakawa Y."/>
            <person name="Hopkins J.F."/>
            <person name="Rensing S.A."/>
            <person name="Schmutz J."/>
            <person name="Symeonidi A."/>
            <person name="Elias M."/>
            <person name="Eveleigh R.J."/>
            <person name="Herman E.K."/>
            <person name="Klute M.J."/>
            <person name="Nakayama T."/>
            <person name="Obornik M."/>
            <person name="Reyes-Prieto A."/>
            <person name="Armbrust E.V."/>
            <person name="Aves S.J."/>
            <person name="Beiko R.G."/>
            <person name="Coutinho P."/>
            <person name="Dacks J.B."/>
            <person name="Durnford D.G."/>
            <person name="Fast N.M."/>
            <person name="Green B.R."/>
            <person name="Grisdale C."/>
            <person name="Hempe F."/>
            <person name="Henrissat B."/>
            <person name="Hoppner M.P."/>
            <person name="Ishida K.-I."/>
            <person name="Kim E."/>
            <person name="Koreny L."/>
            <person name="Kroth P.G."/>
            <person name="Liu Y."/>
            <person name="Malik S.-B."/>
            <person name="Maier U.G."/>
            <person name="McRose D."/>
            <person name="Mock T."/>
            <person name="Neilson J.A."/>
            <person name="Onodera N.T."/>
            <person name="Poole A.M."/>
            <person name="Pritham E.J."/>
            <person name="Richards T.A."/>
            <person name="Rocap G."/>
            <person name="Roy S.W."/>
            <person name="Sarai C."/>
            <person name="Schaack S."/>
            <person name="Shirato S."/>
            <person name="Slamovits C.H."/>
            <person name="Spencer D.F."/>
            <person name="Suzuki S."/>
            <person name="Worden A.Z."/>
            <person name="Zauner S."/>
            <person name="Barry K."/>
            <person name="Bell C."/>
            <person name="Bharti A.K."/>
            <person name="Crow J.A."/>
            <person name="Grimwood J."/>
            <person name="Kramer R."/>
            <person name="Lindquist E."/>
            <person name="Lucas S."/>
            <person name="Salamov A."/>
            <person name="McFadden G.I."/>
            <person name="Lane C.E."/>
            <person name="Keeling P.J."/>
            <person name="Gray M.W."/>
            <person name="Grigoriev I.V."/>
            <person name="Archibald J.M."/>
        </authorList>
    </citation>
    <scope>NUCLEOTIDE SEQUENCE</scope>
    <source>
        <strain evidence="3">CCMP2712</strain>
    </source>
</reference>